<reference evidence="3 4" key="1">
    <citation type="submission" date="2017-07" db="EMBL/GenBank/DDBJ databases">
        <title>Flavobacterium cyanobacteriorum sp. nov., isolated from cyanobacterial aggregates in a eutrophic lake.</title>
        <authorList>
            <person name="Cai H."/>
        </authorList>
    </citation>
    <scope>NUCLEOTIDE SEQUENCE [LARGE SCALE GENOMIC DNA]</scope>
    <source>
        <strain evidence="3 4">TH167</strain>
    </source>
</reference>
<dbReference type="InterPro" id="IPR045864">
    <property type="entry name" value="aa-tRNA-synth_II/BPL/LPL"/>
</dbReference>
<dbReference type="Pfam" id="PF03099">
    <property type="entry name" value="BPL_LplA_LipB"/>
    <property type="match status" value="1"/>
</dbReference>
<dbReference type="PROSITE" id="PS51733">
    <property type="entry name" value="BPL_LPL_CATALYTIC"/>
    <property type="match status" value="1"/>
</dbReference>
<sequence>MSNKLTVIKLNAIDSTNSFLKQQTKQTFVANFTLVHALEQTAGRGQMGATWLAEAGKSLTFSLLVRKPVEKFKHDFEFQMLVSVAIQQSLNKFGLASEIKWPNDIMAGGRKLGGILIEQLNDNQGNPTFIVGIGINVKQSNFNELPSATSLLLNGVDIEDDTILMLEIRDQIIELFENSSAESLAIIRTKYLSVLMKYQKPAVYQVNNLLFNALILGVSPEGKLVLQHENDEIREYGIKEVKMMY</sequence>
<evidence type="ECO:0000313" key="4">
    <source>
        <dbReference type="Proteomes" id="UP000216035"/>
    </source>
</evidence>
<evidence type="ECO:0000259" key="2">
    <source>
        <dbReference type="PROSITE" id="PS51733"/>
    </source>
</evidence>
<evidence type="ECO:0000313" key="3">
    <source>
        <dbReference type="EMBL" id="OYQ42780.1"/>
    </source>
</evidence>
<dbReference type="GO" id="GO:0005737">
    <property type="term" value="C:cytoplasm"/>
    <property type="evidence" value="ECO:0007669"/>
    <property type="project" value="TreeGrafter"/>
</dbReference>
<feature type="domain" description="BPL/LPL catalytic" evidence="2">
    <location>
        <begin position="1"/>
        <end position="184"/>
    </location>
</feature>
<accession>A0A255ZQ26</accession>
<evidence type="ECO:0000256" key="1">
    <source>
        <dbReference type="ARBA" id="ARBA00022598"/>
    </source>
</evidence>
<dbReference type="Proteomes" id="UP000216035">
    <property type="component" value="Unassembled WGS sequence"/>
</dbReference>
<dbReference type="InterPro" id="IPR004143">
    <property type="entry name" value="BPL_LPL_catalytic"/>
</dbReference>
<protein>
    <submittedName>
        <fullName evidence="3">Biotin--[acetyl-CoA-carboxylase] ligase</fullName>
    </submittedName>
</protein>
<dbReference type="OrthoDB" id="9807064at2"/>
<dbReference type="CDD" id="cd16442">
    <property type="entry name" value="BPL"/>
    <property type="match status" value="1"/>
</dbReference>
<dbReference type="NCBIfam" id="TIGR00121">
    <property type="entry name" value="birA_ligase"/>
    <property type="match status" value="1"/>
</dbReference>
<dbReference type="PANTHER" id="PTHR12835:SF5">
    <property type="entry name" value="BIOTIN--PROTEIN LIGASE"/>
    <property type="match status" value="1"/>
</dbReference>
<dbReference type="SUPFAM" id="SSF55681">
    <property type="entry name" value="Class II aaRS and biotin synthetases"/>
    <property type="match status" value="1"/>
</dbReference>
<keyword evidence="4" id="KW-1185">Reference proteome</keyword>
<dbReference type="GO" id="GO:0004077">
    <property type="term" value="F:biotin--[biotin carboxyl-carrier protein] ligase activity"/>
    <property type="evidence" value="ECO:0007669"/>
    <property type="project" value="InterPro"/>
</dbReference>
<dbReference type="AlphaFoldDB" id="A0A255ZQ26"/>
<name>A0A255ZQ26_9FLAO</name>
<dbReference type="PANTHER" id="PTHR12835">
    <property type="entry name" value="BIOTIN PROTEIN LIGASE"/>
    <property type="match status" value="1"/>
</dbReference>
<dbReference type="EMBL" id="NOXX01000211">
    <property type="protein sequence ID" value="OYQ42780.1"/>
    <property type="molecule type" value="Genomic_DNA"/>
</dbReference>
<organism evidence="3 4">
    <name type="scientific">Flavobacterium aurantiibacter</name>
    <dbReference type="NCBI Taxonomy" id="2023067"/>
    <lineage>
        <taxon>Bacteria</taxon>
        <taxon>Pseudomonadati</taxon>
        <taxon>Bacteroidota</taxon>
        <taxon>Flavobacteriia</taxon>
        <taxon>Flavobacteriales</taxon>
        <taxon>Flavobacteriaceae</taxon>
        <taxon>Flavobacterium</taxon>
    </lineage>
</organism>
<dbReference type="RefSeq" id="WP_094486936.1">
    <property type="nucleotide sequence ID" value="NZ_NOXX01000211.1"/>
</dbReference>
<comment type="caution">
    <text evidence="3">The sequence shown here is derived from an EMBL/GenBank/DDBJ whole genome shotgun (WGS) entry which is preliminary data.</text>
</comment>
<keyword evidence="1 3" id="KW-0436">Ligase</keyword>
<proteinExistence type="predicted"/>
<dbReference type="Gene3D" id="3.30.930.10">
    <property type="entry name" value="Bira Bifunctional Protein, Domain 2"/>
    <property type="match status" value="1"/>
</dbReference>
<dbReference type="InterPro" id="IPR004408">
    <property type="entry name" value="Biotin_CoA_COase_ligase"/>
</dbReference>
<gene>
    <name evidence="3" type="ORF">CHX27_11595</name>
</gene>